<sequence>MDRQLHSQPAPAPAYGAAHPQGRPRGSKNRPRTQIEGSNPDTQASQGVSTSQSPSASQAQSTSLNPRQKPLSRPATKVSYTRVTGNTEGNSAYVNTLLTWPLLTQNPKSLMGENPENTTKLWPS</sequence>
<organism evidence="1 2">
    <name type="scientific">Entomophthora muscae</name>
    <dbReference type="NCBI Taxonomy" id="34485"/>
    <lineage>
        <taxon>Eukaryota</taxon>
        <taxon>Fungi</taxon>
        <taxon>Fungi incertae sedis</taxon>
        <taxon>Zoopagomycota</taxon>
        <taxon>Entomophthoromycotina</taxon>
        <taxon>Entomophthoromycetes</taxon>
        <taxon>Entomophthorales</taxon>
        <taxon>Entomophthoraceae</taxon>
        <taxon>Entomophthora</taxon>
    </lineage>
</organism>
<evidence type="ECO:0000313" key="2">
    <source>
        <dbReference type="Proteomes" id="UP001165960"/>
    </source>
</evidence>
<evidence type="ECO:0000313" key="1">
    <source>
        <dbReference type="EMBL" id="KAJ9072478.1"/>
    </source>
</evidence>
<gene>
    <name evidence="1" type="ORF">DSO57_1027106</name>
</gene>
<keyword evidence="2" id="KW-1185">Reference proteome</keyword>
<comment type="caution">
    <text evidence="1">The sequence shown here is derived from an EMBL/GenBank/DDBJ whole genome shotgun (WGS) entry which is preliminary data.</text>
</comment>
<reference evidence="1" key="1">
    <citation type="submission" date="2022-04" db="EMBL/GenBank/DDBJ databases">
        <title>Genome of the entomopathogenic fungus Entomophthora muscae.</title>
        <authorList>
            <person name="Elya C."/>
            <person name="Lovett B.R."/>
            <person name="Lee E."/>
            <person name="Macias A.M."/>
            <person name="Hajek A.E."/>
            <person name="De Bivort B.L."/>
            <person name="Kasson M.T."/>
            <person name="De Fine Licht H.H."/>
            <person name="Stajich J.E."/>
        </authorList>
    </citation>
    <scope>NUCLEOTIDE SEQUENCE</scope>
    <source>
        <strain evidence="1">Berkeley</strain>
    </source>
</reference>
<dbReference type="EMBL" id="QTSX02003003">
    <property type="protein sequence ID" value="KAJ9072478.1"/>
    <property type="molecule type" value="Genomic_DNA"/>
</dbReference>
<dbReference type="Proteomes" id="UP001165960">
    <property type="component" value="Unassembled WGS sequence"/>
</dbReference>
<protein>
    <submittedName>
        <fullName evidence="1">Uncharacterized protein</fullName>
    </submittedName>
</protein>
<accession>A0ACC2TCZ5</accession>
<name>A0ACC2TCZ5_9FUNG</name>
<proteinExistence type="predicted"/>